<dbReference type="EMBL" id="BARU01038627">
    <property type="protein sequence ID" value="GAH86670.1"/>
    <property type="molecule type" value="Genomic_DNA"/>
</dbReference>
<name>X1JZ36_9ZZZZ</name>
<comment type="caution">
    <text evidence="1">The sequence shown here is derived from an EMBL/GenBank/DDBJ whole genome shotgun (WGS) entry which is preliminary data.</text>
</comment>
<dbReference type="AlphaFoldDB" id="X1JZ36"/>
<evidence type="ECO:0008006" key="2">
    <source>
        <dbReference type="Google" id="ProtNLM"/>
    </source>
</evidence>
<accession>X1JZ36</accession>
<sequence length="32" mass="3666">YEVTAHVGGRELTGTFRFDKTAKEIIEVRLKT</sequence>
<evidence type="ECO:0000313" key="1">
    <source>
        <dbReference type="EMBL" id="GAH86670.1"/>
    </source>
</evidence>
<organism evidence="1">
    <name type="scientific">marine sediment metagenome</name>
    <dbReference type="NCBI Taxonomy" id="412755"/>
    <lineage>
        <taxon>unclassified sequences</taxon>
        <taxon>metagenomes</taxon>
        <taxon>ecological metagenomes</taxon>
    </lineage>
</organism>
<feature type="non-terminal residue" evidence="1">
    <location>
        <position position="1"/>
    </location>
</feature>
<proteinExistence type="predicted"/>
<gene>
    <name evidence="1" type="ORF">S03H2_59999</name>
</gene>
<reference evidence="1" key="1">
    <citation type="journal article" date="2014" name="Front. Microbiol.">
        <title>High frequency of phylogenetically diverse reductive dehalogenase-homologous genes in deep subseafloor sedimentary metagenomes.</title>
        <authorList>
            <person name="Kawai M."/>
            <person name="Futagami T."/>
            <person name="Toyoda A."/>
            <person name="Takaki Y."/>
            <person name="Nishi S."/>
            <person name="Hori S."/>
            <person name="Arai W."/>
            <person name="Tsubouchi T."/>
            <person name="Morono Y."/>
            <person name="Uchiyama I."/>
            <person name="Ito T."/>
            <person name="Fujiyama A."/>
            <person name="Inagaki F."/>
            <person name="Takami H."/>
        </authorList>
    </citation>
    <scope>NUCLEOTIDE SEQUENCE</scope>
    <source>
        <strain evidence="1">Expedition CK06-06</strain>
    </source>
</reference>
<protein>
    <recommendedName>
        <fullName evidence="2">PepSY domain-containing protein</fullName>
    </recommendedName>
</protein>